<feature type="domain" description="PAS" evidence="8">
    <location>
        <begin position="180"/>
        <end position="251"/>
    </location>
</feature>
<dbReference type="PROSITE" id="PS50109">
    <property type="entry name" value="HIS_KIN"/>
    <property type="match status" value="1"/>
</dbReference>
<dbReference type="PROSITE" id="PS50113">
    <property type="entry name" value="PAC"/>
    <property type="match status" value="2"/>
</dbReference>
<dbReference type="Pfam" id="PF13426">
    <property type="entry name" value="PAS_9"/>
    <property type="match status" value="2"/>
</dbReference>
<keyword evidence="4" id="KW-0808">Transferase</keyword>
<evidence type="ECO:0000259" key="7">
    <source>
        <dbReference type="PROSITE" id="PS50109"/>
    </source>
</evidence>
<dbReference type="InterPro" id="IPR035965">
    <property type="entry name" value="PAS-like_dom_sf"/>
</dbReference>
<accession>A0A5R9KJH4</accession>
<keyword evidence="3" id="KW-0597">Phosphoprotein</keyword>
<evidence type="ECO:0000256" key="4">
    <source>
        <dbReference type="ARBA" id="ARBA00022679"/>
    </source>
</evidence>
<dbReference type="InterPro" id="IPR004358">
    <property type="entry name" value="Sig_transdc_His_kin-like_C"/>
</dbReference>
<feature type="domain" description="PAC" evidence="9">
    <location>
        <begin position="269"/>
        <end position="321"/>
    </location>
</feature>
<dbReference type="SUPFAM" id="SSF55874">
    <property type="entry name" value="ATPase domain of HSP90 chaperone/DNA topoisomerase II/histidine kinase"/>
    <property type="match status" value="1"/>
</dbReference>
<dbReference type="PROSITE" id="PS50112">
    <property type="entry name" value="PAS"/>
    <property type="match status" value="2"/>
</dbReference>
<evidence type="ECO:0000256" key="3">
    <source>
        <dbReference type="ARBA" id="ARBA00022553"/>
    </source>
</evidence>
<dbReference type="SMART" id="SM00387">
    <property type="entry name" value="HATPase_c"/>
    <property type="match status" value="1"/>
</dbReference>
<dbReference type="InterPro" id="IPR003661">
    <property type="entry name" value="HisK_dim/P_dom"/>
</dbReference>
<dbReference type="Pfam" id="PF02518">
    <property type="entry name" value="HATPase_c"/>
    <property type="match status" value="1"/>
</dbReference>
<dbReference type="InterPro" id="IPR001610">
    <property type="entry name" value="PAC"/>
</dbReference>
<dbReference type="RefSeq" id="WP_138280064.1">
    <property type="nucleotide sequence ID" value="NZ_BMGE01000001.1"/>
</dbReference>
<comment type="caution">
    <text evidence="10">The sequence shown here is derived from an EMBL/GenBank/DDBJ whole genome shotgun (WGS) entry which is preliminary data.</text>
</comment>
<protein>
    <recommendedName>
        <fullName evidence="2">histidine kinase</fullName>
        <ecNumber evidence="2">2.7.13.3</ecNumber>
    </recommendedName>
</protein>
<dbReference type="InterPro" id="IPR000014">
    <property type="entry name" value="PAS"/>
</dbReference>
<dbReference type="SMART" id="SM00091">
    <property type="entry name" value="PAS"/>
    <property type="match status" value="2"/>
</dbReference>
<name>A0A5R9KJH4_9BACT</name>
<dbReference type="InterPro" id="IPR036097">
    <property type="entry name" value="HisK_dim/P_sf"/>
</dbReference>
<organism evidence="10 11">
    <name type="scientific">Dyadobacter sediminis</name>
    <dbReference type="NCBI Taxonomy" id="1493691"/>
    <lineage>
        <taxon>Bacteria</taxon>
        <taxon>Pseudomonadati</taxon>
        <taxon>Bacteroidota</taxon>
        <taxon>Cytophagia</taxon>
        <taxon>Cytophagales</taxon>
        <taxon>Spirosomataceae</taxon>
        <taxon>Dyadobacter</taxon>
    </lineage>
</organism>
<evidence type="ECO:0000256" key="2">
    <source>
        <dbReference type="ARBA" id="ARBA00012438"/>
    </source>
</evidence>
<dbReference type="CDD" id="cd00130">
    <property type="entry name" value="PAS"/>
    <property type="match status" value="2"/>
</dbReference>
<dbReference type="InterPro" id="IPR000700">
    <property type="entry name" value="PAS-assoc_C"/>
</dbReference>
<sequence>MLSSVIATMNYDVRISFNTIFESASLGIIVTNEQGKIVLANPFLLQQFGYSEHELIGESVDKLIPSRFHHRHHQHIAGYNEHPKKRPMGLGLDLFGNKKDGSEFPVEVSLGNIEDENGKFTIAFVSDISKRKEAENALIQLNDELETKVHQRTESLSNTVKHLAKVVAETQAKDLELGRANSFLKNIWHHAEPIIFVTDENGIIKMFNPTAEKQLGYKAQEVIDRASPLLFYDPLEIAKRAKEQSHLLKKEVNPDFSVLAAKAVQGLSNESELAFIRKDHSSFLVSLTFNVMRDVTGQINGYLGIAIDISERKKAETDLRMALKRERELSELKSRFVSMASHEFRTPLSTVLTSAFILSQYSQHDDSAKKEKHVQRIVTAVKMLNSILDDFLSVGKIEEGKIQVCNSEFDLEETIRNQMIQLSDILKKGQEITYAHQGEKAVMLDPKLLNHIVTNLISNAIKFSNEGSIIEIKSSNLENILKISITDQGIGISTKDQAHLFERFFRGSNVNHIQGTGLGLHIIRNYAELMNGSVRCESTIGEGTTFEVVFPLQPQE</sequence>
<evidence type="ECO:0000256" key="1">
    <source>
        <dbReference type="ARBA" id="ARBA00000085"/>
    </source>
</evidence>
<dbReference type="EC" id="2.7.13.3" evidence="2"/>
<comment type="catalytic activity">
    <reaction evidence="1">
        <text>ATP + protein L-histidine = ADP + protein N-phospho-L-histidine.</text>
        <dbReference type="EC" id="2.7.13.3"/>
    </reaction>
</comment>
<dbReference type="PANTHER" id="PTHR43711">
    <property type="entry name" value="TWO-COMPONENT HISTIDINE KINASE"/>
    <property type="match status" value="1"/>
</dbReference>
<dbReference type="EMBL" id="VCEI01000011">
    <property type="protein sequence ID" value="TLU96370.1"/>
    <property type="molecule type" value="Genomic_DNA"/>
</dbReference>
<dbReference type="SUPFAM" id="SSF55785">
    <property type="entry name" value="PYP-like sensor domain (PAS domain)"/>
    <property type="match status" value="2"/>
</dbReference>
<dbReference type="AlphaFoldDB" id="A0A5R9KJH4"/>
<evidence type="ECO:0000313" key="10">
    <source>
        <dbReference type="EMBL" id="TLU96370.1"/>
    </source>
</evidence>
<feature type="domain" description="Histidine kinase" evidence="7">
    <location>
        <begin position="339"/>
        <end position="554"/>
    </location>
</feature>
<proteinExistence type="predicted"/>
<dbReference type="InterPro" id="IPR050736">
    <property type="entry name" value="Sensor_HK_Regulatory"/>
</dbReference>
<evidence type="ECO:0000259" key="9">
    <source>
        <dbReference type="PROSITE" id="PS50113"/>
    </source>
</evidence>
<dbReference type="Gene3D" id="3.30.565.10">
    <property type="entry name" value="Histidine kinase-like ATPase, C-terminal domain"/>
    <property type="match status" value="1"/>
</dbReference>
<evidence type="ECO:0000256" key="5">
    <source>
        <dbReference type="ARBA" id="ARBA00022777"/>
    </source>
</evidence>
<keyword evidence="5" id="KW-0418">Kinase</keyword>
<dbReference type="SUPFAM" id="SSF47384">
    <property type="entry name" value="Homodimeric domain of signal transducing histidine kinase"/>
    <property type="match status" value="1"/>
</dbReference>
<reference evidence="10 11" key="1">
    <citation type="submission" date="2019-05" db="EMBL/GenBank/DDBJ databases">
        <authorList>
            <person name="Qu J.-H."/>
        </authorList>
    </citation>
    <scope>NUCLEOTIDE SEQUENCE [LARGE SCALE GENOMIC DNA]</scope>
    <source>
        <strain evidence="10 11">Z12</strain>
    </source>
</reference>
<keyword evidence="6" id="KW-0902">Two-component regulatory system</keyword>
<keyword evidence="11" id="KW-1185">Reference proteome</keyword>
<dbReference type="InterPro" id="IPR003594">
    <property type="entry name" value="HATPase_dom"/>
</dbReference>
<dbReference type="Gene3D" id="1.10.287.130">
    <property type="match status" value="1"/>
</dbReference>
<evidence type="ECO:0000259" key="8">
    <source>
        <dbReference type="PROSITE" id="PS50112"/>
    </source>
</evidence>
<feature type="domain" description="PAC" evidence="9">
    <location>
        <begin position="88"/>
        <end position="140"/>
    </location>
</feature>
<dbReference type="CDD" id="cd00075">
    <property type="entry name" value="HATPase"/>
    <property type="match status" value="1"/>
</dbReference>
<dbReference type="OrthoDB" id="9808408at2"/>
<dbReference type="PANTHER" id="PTHR43711:SF26">
    <property type="entry name" value="SENSOR HISTIDINE KINASE RCSC"/>
    <property type="match status" value="1"/>
</dbReference>
<dbReference type="CDD" id="cd00082">
    <property type="entry name" value="HisKA"/>
    <property type="match status" value="1"/>
</dbReference>
<dbReference type="Gene3D" id="3.30.450.20">
    <property type="entry name" value="PAS domain"/>
    <property type="match status" value="2"/>
</dbReference>
<dbReference type="GO" id="GO:0000155">
    <property type="term" value="F:phosphorelay sensor kinase activity"/>
    <property type="evidence" value="ECO:0007669"/>
    <property type="project" value="InterPro"/>
</dbReference>
<dbReference type="Pfam" id="PF00512">
    <property type="entry name" value="HisKA"/>
    <property type="match status" value="1"/>
</dbReference>
<dbReference type="InterPro" id="IPR005467">
    <property type="entry name" value="His_kinase_dom"/>
</dbReference>
<dbReference type="PRINTS" id="PR00344">
    <property type="entry name" value="BCTRLSENSOR"/>
</dbReference>
<dbReference type="NCBIfam" id="TIGR00229">
    <property type="entry name" value="sensory_box"/>
    <property type="match status" value="2"/>
</dbReference>
<dbReference type="SMART" id="SM00086">
    <property type="entry name" value="PAC"/>
    <property type="match status" value="2"/>
</dbReference>
<dbReference type="SMART" id="SM00388">
    <property type="entry name" value="HisKA"/>
    <property type="match status" value="1"/>
</dbReference>
<gene>
    <name evidence="10" type="ORF">FEM55_04330</name>
</gene>
<dbReference type="Proteomes" id="UP000309788">
    <property type="component" value="Unassembled WGS sequence"/>
</dbReference>
<feature type="domain" description="PAS" evidence="8">
    <location>
        <begin position="13"/>
        <end position="59"/>
    </location>
</feature>
<evidence type="ECO:0000313" key="11">
    <source>
        <dbReference type="Proteomes" id="UP000309788"/>
    </source>
</evidence>
<dbReference type="InterPro" id="IPR036890">
    <property type="entry name" value="HATPase_C_sf"/>
</dbReference>
<evidence type="ECO:0000256" key="6">
    <source>
        <dbReference type="ARBA" id="ARBA00023012"/>
    </source>
</evidence>